<keyword evidence="2" id="KW-1185">Reference proteome</keyword>
<proteinExistence type="predicted"/>
<dbReference type="EMBL" id="BPVZ01000078">
    <property type="protein sequence ID" value="GKV28173.1"/>
    <property type="molecule type" value="Genomic_DNA"/>
</dbReference>
<comment type="caution">
    <text evidence="1">The sequence shown here is derived from an EMBL/GenBank/DDBJ whole genome shotgun (WGS) entry which is preliminary data.</text>
</comment>
<gene>
    <name evidence="1" type="ORF">SLEP1_g37257</name>
</gene>
<dbReference type="Proteomes" id="UP001054252">
    <property type="component" value="Unassembled WGS sequence"/>
</dbReference>
<sequence>MTRDDGIRLGGMQKVKETSEELCTKLSISIKEDGMAKQDENDVAVEMDEYSLVGHLYEEICKDSGDRNAETCSNDVVKFGDTGGRR</sequence>
<evidence type="ECO:0000313" key="1">
    <source>
        <dbReference type="EMBL" id="GKV28173.1"/>
    </source>
</evidence>
<dbReference type="AlphaFoldDB" id="A0AAV5KUC0"/>
<accession>A0AAV5KUC0</accession>
<name>A0AAV5KUC0_9ROSI</name>
<organism evidence="1 2">
    <name type="scientific">Rubroshorea leprosula</name>
    <dbReference type="NCBI Taxonomy" id="152421"/>
    <lineage>
        <taxon>Eukaryota</taxon>
        <taxon>Viridiplantae</taxon>
        <taxon>Streptophyta</taxon>
        <taxon>Embryophyta</taxon>
        <taxon>Tracheophyta</taxon>
        <taxon>Spermatophyta</taxon>
        <taxon>Magnoliopsida</taxon>
        <taxon>eudicotyledons</taxon>
        <taxon>Gunneridae</taxon>
        <taxon>Pentapetalae</taxon>
        <taxon>rosids</taxon>
        <taxon>malvids</taxon>
        <taxon>Malvales</taxon>
        <taxon>Dipterocarpaceae</taxon>
        <taxon>Rubroshorea</taxon>
    </lineage>
</organism>
<reference evidence="1 2" key="1">
    <citation type="journal article" date="2021" name="Commun. Biol.">
        <title>The genome of Shorea leprosula (Dipterocarpaceae) highlights the ecological relevance of drought in aseasonal tropical rainforests.</title>
        <authorList>
            <person name="Ng K.K.S."/>
            <person name="Kobayashi M.J."/>
            <person name="Fawcett J.A."/>
            <person name="Hatakeyama M."/>
            <person name="Paape T."/>
            <person name="Ng C.H."/>
            <person name="Ang C.C."/>
            <person name="Tnah L.H."/>
            <person name="Lee C.T."/>
            <person name="Nishiyama T."/>
            <person name="Sese J."/>
            <person name="O'Brien M.J."/>
            <person name="Copetti D."/>
            <person name="Mohd Noor M.I."/>
            <person name="Ong R.C."/>
            <person name="Putra M."/>
            <person name="Sireger I.Z."/>
            <person name="Indrioko S."/>
            <person name="Kosugi Y."/>
            <person name="Izuno A."/>
            <person name="Isagi Y."/>
            <person name="Lee S.L."/>
            <person name="Shimizu K.K."/>
        </authorList>
    </citation>
    <scope>NUCLEOTIDE SEQUENCE [LARGE SCALE GENOMIC DNA]</scope>
    <source>
        <strain evidence="1">214</strain>
    </source>
</reference>
<evidence type="ECO:0000313" key="2">
    <source>
        <dbReference type="Proteomes" id="UP001054252"/>
    </source>
</evidence>
<protein>
    <submittedName>
        <fullName evidence="1">Uncharacterized protein</fullName>
    </submittedName>
</protein>